<dbReference type="CTD" id="20317815"/>
<sequence>MEYQYEAYHKEEMISGIESGSGKLDTGRPLDRTRCGLRPTENARCPHYKATAIASACLDQSQYFFKDMVNDPSDAGTHFQCEQHWFVRFTREIDPGKVGSTRNVLFMKT</sequence>
<dbReference type="RefSeq" id="XP_009166427.1">
    <property type="nucleotide sequence ID" value="XM_009168163.1"/>
</dbReference>
<organism evidence="1 2">
    <name type="scientific">Opisthorchis viverrini</name>
    <name type="common">Southeast Asian liver fluke</name>
    <dbReference type="NCBI Taxonomy" id="6198"/>
    <lineage>
        <taxon>Eukaryota</taxon>
        <taxon>Metazoa</taxon>
        <taxon>Spiralia</taxon>
        <taxon>Lophotrochozoa</taxon>
        <taxon>Platyhelminthes</taxon>
        <taxon>Trematoda</taxon>
        <taxon>Digenea</taxon>
        <taxon>Opisthorchiida</taxon>
        <taxon>Opisthorchiata</taxon>
        <taxon>Opisthorchiidae</taxon>
        <taxon>Opisthorchis</taxon>
    </lineage>
</organism>
<keyword evidence="2" id="KW-1185">Reference proteome</keyword>
<evidence type="ECO:0000313" key="1">
    <source>
        <dbReference type="EMBL" id="KER29834.1"/>
    </source>
</evidence>
<dbReference type="Proteomes" id="UP000054324">
    <property type="component" value="Unassembled WGS sequence"/>
</dbReference>
<dbReference type="KEGG" id="ovi:T265_03628"/>
<reference evidence="1 2" key="1">
    <citation type="submission" date="2013-11" db="EMBL/GenBank/DDBJ databases">
        <title>Opisthorchis viverrini - life in the bile duct.</title>
        <authorList>
            <person name="Young N.D."/>
            <person name="Nagarajan N."/>
            <person name="Lin S.J."/>
            <person name="Korhonen P.K."/>
            <person name="Jex A.R."/>
            <person name="Hall R.S."/>
            <person name="Safavi-Hemami H."/>
            <person name="Kaewkong W."/>
            <person name="Bertrand D."/>
            <person name="Gao S."/>
            <person name="Seet Q."/>
            <person name="Wongkham S."/>
            <person name="Teh B.T."/>
            <person name="Wongkham C."/>
            <person name="Intapan P.M."/>
            <person name="Maleewong W."/>
            <person name="Yang X."/>
            <person name="Hu M."/>
            <person name="Wang Z."/>
            <person name="Hofmann A."/>
            <person name="Sternberg P.W."/>
            <person name="Tan P."/>
            <person name="Wang J."/>
            <person name="Gasser R.B."/>
        </authorList>
    </citation>
    <scope>NUCLEOTIDE SEQUENCE [LARGE SCALE GENOMIC DNA]</scope>
</reference>
<protein>
    <submittedName>
        <fullName evidence="1">Uncharacterized protein</fullName>
    </submittedName>
</protein>
<dbReference type="AlphaFoldDB" id="A0A075AHG3"/>
<evidence type="ECO:0000313" key="2">
    <source>
        <dbReference type="Proteomes" id="UP000054324"/>
    </source>
</evidence>
<gene>
    <name evidence="1" type="ORF">T265_03628</name>
</gene>
<proteinExistence type="predicted"/>
<dbReference type="GeneID" id="20317815"/>
<accession>A0A075AHG3</accession>
<dbReference type="EMBL" id="KL596671">
    <property type="protein sequence ID" value="KER29834.1"/>
    <property type="molecule type" value="Genomic_DNA"/>
</dbReference>
<name>A0A075AHG3_OPIVI</name>